<keyword evidence="2" id="KW-0496">Mitochondrion</keyword>
<dbReference type="AlphaFoldDB" id="A0A455RFK0"/>
<dbReference type="Gene3D" id="2.30.30.790">
    <property type="match status" value="1"/>
</dbReference>
<evidence type="ECO:0000313" key="2">
    <source>
        <dbReference type="EMBL" id="BBH42943.1"/>
    </source>
</evidence>
<dbReference type="SUPFAM" id="SSF50104">
    <property type="entry name" value="Translation proteins SH3-like domain"/>
    <property type="match status" value="1"/>
</dbReference>
<dbReference type="InterPro" id="IPR038657">
    <property type="entry name" value="Ribosomal_bL19_sf"/>
</dbReference>
<geneLocation type="mitochondrion" evidence="2"/>
<organism evidence="2">
    <name type="scientific">Marophrys sp. SRT127</name>
    <dbReference type="NCBI Taxonomy" id="2488311"/>
    <lineage>
        <taxon>Eukaryota</taxon>
        <taxon>Haptista</taxon>
        <taxon>Centroplasthelida</taxon>
        <taxon>Panacanthocystida</taxon>
        <taxon>Acanthocystida</taxon>
        <taxon>Marophrys</taxon>
    </lineage>
</organism>
<protein>
    <submittedName>
        <fullName evidence="2">50S ribosomal protein L19</fullName>
    </submittedName>
</protein>
<sequence length="143" mass="16126">MSKSRRTRSRNKNHLGSYPLFCSDHVCTMCVRIPLRNIPKFNKGSMLTVTLVYRDGLQQNVTGICLKKKNRGFDSAFVLEFKEKASSPVSPTMGVRPEHTHDSHVQPVTTRDHKAGQGGVADVIRQEFPLYAPYIKGIRVLMP</sequence>
<dbReference type="InterPro" id="IPR008991">
    <property type="entry name" value="Translation_prot_SH3-like_sf"/>
</dbReference>
<evidence type="ECO:0000256" key="1">
    <source>
        <dbReference type="SAM" id="MobiDB-lite"/>
    </source>
</evidence>
<feature type="region of interest" description="Disordered" evidence="1">
    <location>
        <begin position="88"/>
        <end position="116"/>
    </location>
</feature>
<proteinExistence type="predicted"/>
<dbReference type="EMBL" id="AP019310">
    <property type="protein sequence ID" value="BBH42943.1"/>
    <property type="molecule type" value="Genomic_DNA"/>
</dbReference>
<keyword evidence="2" id="KW-0689">Ribosomal protein</keyword>
<feature type="compositionally biased region" description="Basic and acidic residues" evidence="1">
    <location>
        <begin position="96"/>
        <end position="115"/>
    </location>
</feature>
<name>A0A455RFK0_9EUKA</name>
<gene>
    <name evidence="2" type="primary">rpl19</name>
</gene>
<accession>A0A455RFK0</accession>
<keyword evidence="2" id="KW-0687">Ribonucleoprotein</keyword>
<reference evidence="2" key="1">
    <citation type="journal article" date="2019" name="Sci. Rep.">
        <title>Horizontally-acquired genetic elements in the mitochondrial genome of a centrohelid Marophrys sp. SRT127.</title>
        <authorList>
            <person name="Nishimura Y."/>
            <person name="Shiratori T."/>
            <person name="Ishida K."/>
            <person name="Hashimoto T."/>
            <person name="Ohkuma M."/>
            <person name="Inagaki Y."/>
        </authorList>
    </citation>
    <scope>NUCLEOTIDE SEQUENCE</scope>
    <source>
        <strain evidence="2">SRT127</strain>
    </source>
</reference>
<dbReference type="GO" id="GO:0005840">
    <property type="term" value="C:ribosome"/>
    <property type="evidence" value="ECO:0007669"/>
    <property type="project" value="UniProtKB-KW"/>
</dbReference>